<dbReference type="OrthoDB" id="691673at2759"/>
<feature type="domain" description="Myb/SANT-like DNA-binding" evidence="1">
    <location>
        <begin position="10"/>
        <end position="96"/>
    </location>
</feature>
<sequence>MEKTQKKKRVIWSETAEADLIEVWQLKMPELRSTRKNNHIYEEMSATMLLAGHEYTSTEIKIKLHNFTNKYRQEKQKIGPSGGCPSRWKYYEAVHQALGGFKSFCSAELVEDSIDVNMDPIYIEADVEGESQAQTMDLLRRMVALCQRQVILPKRRNQNNNGGN</sequence>
<dbReference type="PANTHER" id="PTHR22666">
    <property type="entry name" value="MYB_SANT-LIKE DNA-BINDING DOMAIN-CONTAINING PROTEIN 1"/>
    <property type="match status" value="1"/>
</dbReference>
<dbReference type="GO" id="GO:0045893">
    <property type="term" value="P:positive regulation of DNA-templated transcription"/>
    <property type="evidence" value="ECO:0007669"/>
    <property type="project" value="TreeGrafter"/>
</dbReference>
<dbReference type="AlphaFoldDB" id="A0A0K8U862"/>
<dbReference type="InterPro" id="IPR044822">
    <property type="entry name" value="Myb_DNA-bind_4"/>
</dbReference>
<protein>
    <submittedName>
        <fullName evidence="2">Uncharacterized protein MSANTD1</fullName>
    </submittedName>
</protein>
<dbReference type="InterPro" id="IPR026095">
    <property type="entry name" value="Myb/SANT-like_DNA-bd_dom_prot"/>
</dbReference>
<gene>
    <name evidence="2" type="primary">Msantd1_3</name>
    <name evidence="2" type="ORF">c2_g1_i7</name>
</gene>
<organism evidence="2">
    <name type="scientific">Bactrocera latifrons</name>
    <name type="common">Malaysian fruit fly</name>
    <name type="synonym">Chaetodacus latifrons</name>
    <dbReference type="NCBI Taxonomy" id="174628"/>
    <lineage>
        <taxon>Eukaryota</taxon>
        <taxon>Metazoa</taxon>
        <taxon>Ecdysozoa</taxon>
        <taxon>Arthropoda</taxon>
        <taxon>Hexapoda</taxon>
        <taxon>Insecta</taxon>
        <taxon>Pterygota</taxon>
        <taxon>Neoptera</taxon>
        <taxon>Endopterygota</taxon>
        <taxon>Diptera</taxon>
        <taxon>Brachycera</taxon>
        <taxon>Muscomorpha</taxon>
        <taxon>Tephritoidea</taxon>
        <taxon>Tephritidae</taxon>
        <taxon>Bactrocera</taxon>
        <taxon>Bactrocera</taxon>
    </lineage>
</organism>
<proteinExistence type="predicted"/>
<dbReference type="EMBL" id="GDHF01029764">
    <property type="protein sequence ID" value="JAI22550.1"/>
    <property type="molecule type" value="Transcribed_RNA"/>
</dbReference>
<reference evidence="2" key="1">
    <citation type="submission" date="2015-06" db="EMBL/GenBank/DDBJ databases">
        <authorList>
            <person name="Hoefler B.C."/>
            <person name="Straight P.D."/>
        </authorList>
    </citation>
    <scope>NUCLEOTIDE SEQUENCE</scope>
</reference>
<dbReference type="GO" id="GO:0016604">
    <property type="term" value="C:nuclear body"/>
    <property type="evidence" value="ECO:0007669"/>
    <property type="project" value="TreeGrafter"/>
</dbReference>
<accession>A0A0K8U862</accession>
<dbReference type="Gene3D" id="1.10.10.60">
    <property type="entry name" value="Homeodomain-like"/>
    <property type="match status" value="1"/>
</dbReference>
<name>A0A0K8U862_BACLA</name>
<dbReference type="Pfam" id="PF13837">
    <property type="entry name" value="Myb_DNA-bind_4"/>
    <property type="match status" value="1"/>
</dbReference>
<evidence type="ECO:0000313" key="2">
    <source>
        <dbReference type="EMBL" id="JAI22550.1"/>
    </source>
</evidence>
<dbReference type="PANTHER" id="PTHR22666:SF3">
    <property type="entry name" value="MYB_SANT-LIKE DNA-BINDING DOMAIN-CONTAINING PROTEIN 1"/>
    <property type="match status" value="1"/>
</dbReference>
<evidence type="ECO:0000259" key="1">
    <source>
        <dbReference type="Pfam" id="PF13837"/>
    </source>
</evidence>